<comment type="similarity">
    <text evidence="1">Belongs to the transposase 11 family.</text>
</comment>
<dbReference type="PaxDb" id="226186-BT_0131"/>
<dbReference type="GO" id="GO:0003677">
    <property type="term" value="F:DNA binding"/>
    <property type="evidence" value="ECO:0007669"/>
    <property type="project" value="UniProtKB-KW"/>
</dbReference>
<dbReference type="GO" id="GO:0004803">
    <property type="term" value="F:transposase activity"/>
    <property type="evidence" value="ECO:0007669"/>
    <property type="project" value="InterPro"/>
</dbReference>
<sequence length="310" mass="37250">MYQSHRWQEQIKIETITSLKNMLTTWLAKHDKSVLIIFSNLAVTFMLSIRQLLTCAFQSFGGQNSAKRKVVSKCIHYMMWKHRFLHSFISRKHPYTITKVMIEIPYEPSSYYIFDRGYNNFKMLYKIHQIEAYFVVRAKKNLQYKSIQWKRRLPKNVLSDASVLLTGFYPKQYYPKPLRLVKYWDEEQEREFTFITNAMHISALQVAELYKNRWQVELFFKWLKQHLKIKRFWGTTENAVRIQIYAAICAYCLVAIIQHDMQLDRSTYEVLQILSISLTDKTHLRDLFDKTKFQNDKERFGPNGPSLFNF</sequence>
<keyword evidence="2" id="KW-0815">Transposition</keyword>
<dbReference type="Pfam" id="PF01609">
    <property type="entry name" value="DDE_Tnp_1"/>
    <property type="match status" value="1"/>
</dbReference>
<evidence type="ECO:0000256" key="3">
    <source>
        <dbReference type="ARBA" id="ARBA00023125"/>
    </source>
</evidence>
<dbReference type="PANTHER" id="PTHR33258:SF1">
    <property type="entry name" value="TRANSPOSASE INSL FOR INSERTION SEQUENCE ELEMENT IS186A-RELATED"/>
    <property type="match status" value="1"/>
</dbReference>
<dbReference type="STRING" id="226186.BT_0131"/>
<dbReference type="PATRIC" id="fig|226186.12.peg.128"/>
<keyword evidence="7" id="KW-1185">Reference proteome</keyword>
<reference evidence="6 7" key="2">
    <citation type="journal article" date="2009" name="Proc. Natl. Acad. Sci. U.S.A.">
        <title>Characterizing a model human gut microbiota composed of members of its two dominant bacterial phyla.</title>
        <authorList>
            <person name="Mahowald M.A."/>
            <person name="Rey F.E."/>
            <person name="Seedorf H."/>
            <person name="Turnbaugh P.J."/>
            <person name="Fulton R.S."/>
            <person name="Wollam A."/>
            <person name="Shah N."/>
            <person name="Wang C."/>
            <person name="Magrini V."/>
            <person name="Wilson R.K."/>
            <person name="Cantarel B.L."/>
            <person name="Coutinho P.M."/>
            <person name="Henrissat B."/>
            <person name="Crock L.W."/>
            <person name="Russell A."/>
            <person name="Verberkmoes N.C."/>
            <person name="Hettich R.L."/>
            <person name="Gordon J.I."/>
        </authorList>
    </citation>
    <scope>NUCLEOTIDE SEQUENCE [LARGE SCALE GENOMIC DNA]</scope>
    <source>
        <strain evidence="7">ATCC 29148 / DSM 2079 / JCM 5827 / CCUG 10774 / NCTC 10582 / VPI-5482 / E50</strain>
    </source>
</reference>
<evidence type="ECO:0000256" key="2">
    <source>
        <dbReference type="ARBA" id="ARBA00022578"/>
    </source>
</evidence>
<protein>
    <submittedName>
        <fullName evidence="6">Transposase</fullName>
    </submittedName>
</protein>
<evidence type="ECO:0000256" key="1">
    <source>
        <dbReference type="ARBA" id="ARBA00010075"/>
    </source>
</evidence>
<dbReference type="NCBIfam" id="NF033592">
    <property type="entry name" value="transpos_IS4_1"/>
    <property type="match status" value="1"/>
</dbReference>
<dbReference type="GO" id="GO:0006313">
    <property type="term" value="P:DNA transposition"/>
    <property type="evidence" value="ECO:0007669"/>
    <property type="project" value="InterPro"/>
</dbReference>
<dbReference type="Gene3D" id="3.90.350.10">
    <property type="entry name" value="Transposase Inhibitor Protein From Tn5, Chain A, domain 1"/>
    <property type="match status" value="1"/>
</dbReference>
<dbReference type="InParanoid" id="Q8ABH9"/>
<dbReference type="OrthoDB" id="7327264at2"/>
<evidence type="ECO:0000313" key="7">
    <source>
        <dbReference type="Proteomes" id="UP000001414"/>
    </source>
</evidence>
<keyword evidence="4" id="KW-0233">DNA recombination</keyword>
<reference evidence="6 7" key="1">
    <citation type="journal article" date="2003" name="Science">
        <title>A genomic view of the human-Bacteroides thetaiotaomicron symbiosis.</title>
        <authorList>
            <person name="Xu J."/>
            <person name="Bjursell M.K."/>
            <person name="Himrod J."/>
            <person name="Deng S."/>
            <person name="Carmichael L.K."/>
            <person name="Chiang H.C."/>
            <person name="Hooper L.V."/>
            <person name="Gordon J.I."/>
        </authorList>
    </citation>
    <scope>NUCLEOTIDE SEQUENCE [LARGE SCALE GENOMIC DNA]</scope>
    <source>
        <strain evidence="7">ATCC 29148 / DSM 2079 / JCM 5827 / CCUG 10774 / NCTC 10582 / VPI-5482 / E50</strain>
    </source>
</reference>
<proteinExistence type="inferred from homology"/>
<dbReference type="InterPro" id="IPR002559">
    <property type="entry name" value="Transposase_11"/>
</dbReference>
<dbReference type="InterPro" id="IPR012337">
    <property type="entry name" value="RNaseH-like_sf"/>
</dbReference>
<dbReference type="EMBL" id="AE015928">
    <property type="protein sequence ID" value="AAO75238.1"/>
    <property type="molecule type" value="Genomic_DNA"/>
</dbReference>
<name>Q8ABH9_BACTN</name>
<dbReference type="PANTHER" id="PTHR33258">
    <property type="entry name" value="TRANSPOSASE INSL FOR INSERTION SEQUENCE ELEMENT IS186A-RELATED"/>
    <property type="match status" value="1"/>
</dbReference>
<dbReference type="Proteomes" id="UP000001414">
    <property type="component" value="Chromosome"/>
</dbReference>
<dbReference type="eggNOG" id="COG3385">
    <property type="taxonomic scope" value="Bacteria"/>
</dbReference>
<evidence type="ECO:0000256" key="4">
    <source>
        <dbReference type="ARBA" id="ARBA00023172"/>
    </source>
</evidence>
<accession>Q8ABH9</accession>
<keyword evidence="3" id="KW-0238">DNA-binding</keyword>
<organism evidence="6 7">
    <name type="scientific">Bacteroides thetaiotaomicron (strain ATCC 29148 / DSM 2079 / JCM 5827 / CCUG 10774 / NCTC 10582 / VPI-5482 / E50)</name>
    <dbReference type="NCBI Taxonomy" id="226186"/>
    <lineage>
        <taxon>Bacteria</taxon>
        <taxon>Pseudomonadati</taxon>
        <taxon>Bacteroidota</taxon>
        <taxon>Bacteroidia</taxon>
        <taxon>Bacteroidales</taxon>
        <taxon>Bacteroidaceae</taxon>
        <taxon>Bacteroides</taxon>
    </lineage>
</organism>
<dbReference type="HOGENOM" id="CLU_1040726_0_0_10"/>
<dbReference type="KEGG" id="bth:BT_0131"/>
<gene>
    <name evidence="6" type="ordered locus">BT_0131</name>
</gene>
<dbReference type="InterPro" id="IPR047952">
    <property type="entry name" value="Transpos_IS4"/>
</dbReference>
<evidence type="ECO:0000259" key="5">
    <source>
        <dbReference type="Pfam" id="PF01609"/>
    </source>
</evidence>
<feature type="domain" description="Transposase IS4-like" evidence="5">
    <location>
        <begin position="108"/>
        <end position="253"/>
    </location>
</feature>
<dbReference type="EnsemblBacteria" id="AAO75238">
    <property type="protein sequence ID" value="AAO75238"/>
    <property type="gene ID" value="BT_0131"/>
</dbReference>
<dbReference type="AlphaFoldDB" id="Q8ABH9"/>
<evidence type="ECO:0000313" key="6">
    <source>
        <dbReference type="EMBL" id="AAO75238.1"/>
    </source>
</evidence>
<dbReference type="SUPFAM" id="SSF53098">
    <property type="entry name" value="Ribonuclease H-like"/>
    <property type="match status" value="1"/>
</dbReference>